<feature type="repeat" description="ANK" evidence="3">
    <location>
        <begin position="47"/>
        <end position="79"/>
    </location>
</feature>
<dbReference type="Gene3D" id="1.25.40.20">
    <property type="entry name" value="Ankyrin repeat-containing domain"/>
    <property type="match status" value="2"/>
</dbReference>
<evidence type="ECO:0000256" key="2">
    <source>
        <dbReference type="ARBA" id="ARBA00023043"/>
    </source>
</evidence>
<feature type="repeat" description="ANK" evidence="3">
    <location>
        <begin position="196"/>
        <end position="232"/>
    </location>
</feature>
<dbReference type="AlphaFoldDB" id="A0A1I6XP62"/>
<name>A0A1I6XP62_9ACTN</name>
<reference evidence="5" key="1">
    <citation type="submission" date="2016-10" db="EMBL/GenBank/DDBJ databases">
        <authorList>
            <person name="Varghese N."/>
            <person name="Submissions S."/>
        </authorList>
    </citation>
    <scope>NUCLEOTIDE SEQUENCE [LARGE SCALE GENOMIC DNA]</scope>
    <source>
        <strain evidence="5">DSM 46136</strain>
    </source>
</reference>
<dbReference type="Pfam" id="PF12796">
    <property type="entry name" value="Ank_2"/>
    <property type="match status" value="2"/>
</dbReference>
<dbReference type="PROSITE" id="PS50088">
    <property type="entry name" value="ANK_REPEAT"/>
    <property type="match status" value="2"/>
</dbReference>
<dbReference type="InterPro" id="IPR036770">
    <property type="entry name" value="Ankyrin_rpt-contain_sf"/>
</dbReference>
<accession>A0A1I6XP62</accession>
<dbReference type="PROSITE" id="PS50297">
    <property type="entry name" value="ANK_REP_REGION"/>
    <property type="match status" value="2"/>
</dbReference>
<dbReference type="SUPFAM" id="SSF48403">
    <property type="entry name" value="Ankyrin repeat"/>
    <property type="match status" value="1"/>
</dbReference>
<dbReference type="OrthoDB" id="5185345at2"/>
<sequence>MTVPRTMRMTASRLGRLVADADTDAVRAAVADAPRLLAGTVERGGDDGWTPLHLAVAQGREDVVRVLVDAGADLGARTGSGRTPLHVAVEHAPHLVGVLTGLGAAVDAPAAAYLDDADRLAAELDAGAPLRDPAGGWDLLTVAAAGGAARTVRLLLDRGADPDGGALAAAAGASRPDLVRVLLDAGATVGRRDPDTGRTALHEAVAAGPGGDAPEVVRLLVAAGADVNATTSDGASALDISRVAAARHRRDAGQAGALDALVDLLVASGARD</sequence>
<evidence type="ECO:0000313" key="4">
    <source>
        <dbReference type="EMBL" id="SFT40249.1"/>
    </source>
</evidence>
<evidence type="ECO:0000256" key="1">
    <source>
        <dbReference type="ARBA" id="ARBA00022737"/>
    </source>
</evidence>
<proteinExistence type="predicted"/>
<dbReference type="PANTHER" id="PTHR24198">
    <property type="entry name" value="ANKYRIN REPEAT AND PROTEIN KINASE DOMAIN-CONTAINING PROTEIN"/>
    <property type="match status" value="1"/>
</dbReference>
<keyword evidence="2 3" id="KW-0040">ANK repeat</keyword>
<protein>
    <submittedName>
        <fullName evidence="4">Ankyrin repeat-containing protein</fullName>
    </submittedName>
</protein>
<dbReference type="InterPro" id="IPR002110">
    <property type="entry name" value="Ankyrin_rpt"/>
</dbReference>
<dbReference type="STRING" id="1296565.SAMN05660657_00550"/>
<dbReference type="Proteomes" id="UP000199546">
    <property type="component" value="Unassembled WGS sequence"/>
</dbReference>
<dbReference type="PRINTS" id="PR01415">
    <property type="entry name" value="ANKYRIN"/>
</dbReference>
<dbReference type="SMART" id="SM00248">
    <property type="entry name" value="ANK"/>
    <property type="match status" value="4"/>
</dbReference>
<dbReference type="EMBL" id="FPBA01000002">
    <property type="protein sequence ID" value="SFT40249.1"/>
    <property type="molecule type" value="Genomic_DNA"/>
</dbReference>
<keyword evidence="1" id="KW-0677">Repeat</keyword>
<organism evidence="4 5">
    <name type="scientific">Geodermatophilus amargosae</name>
    <dbReference type="NCBI Taxonomy" id="1296565"/>
    <lineage>
        <taxon>Bacteria</taxon>
        <taxon>Bacillati</taxon>
        <taxon>Actinomycetota</taxon>
        <taxon>Actinomycetes</taxon>
        <taxon>Geodermatophilales</taxon>
        <taxon>Geodermatophilaceae</taxon>
        <taxon>Geodermatophilus</taxon>
    </lineage>
</organism>
<dbReference type="PANTHER" id="PTHR24198:SF165">
    <property type="entry name" value="ANKYRIN REPEAT-CONTAINING PROTEIN-RELATED"/>
    <property type="match status" value="1"/>
</dbReference>
<keyword evidence="5" id="KW-1185">Reference proteome</keyword>
<evidence type="ECO:0000313" key="5">
    <source>
        <dbReference type="Proteomes" id="UP000199546"/>
    </source>
</evidence>
<evidence type="ECO:0000256" key="3">
    <source>
        <dbReference type="PROSITE-ProRule" id="PRU00023"/>
    </source>
</evidence>
<dbReference type="RefSeq" id="WP_093577927.1">
    <property type="nucleotide sequence ID" value="NZ_FPBA01000002.1"/>
</dbReference>
<gene>
    <name evidence="4" type="ORF">SAMN05660657_00550</name>
</gene>